<organism evidence="1 2">
    <name type="scientific">Vitreoscilla filiformis</name>
    <dbReference type="NCBI Taxonomy" id="63"/>
    <lineage>
        <taxon>Bacteria</taxon>
        <taxon>Pseudomonadati</taxon>
        <taxon>Pseudomonadota</taxon>
        <taxon>Betaproteobacteria</taxon>
        <taxon>Neisseriales</taxon>
        <taxon>Neisseriaceae</taxon>
        <taxon>Vitreoscilla</taxon>
    </lineage>
</organism>
<accession>A0A221KDJ5</accession>
<evidence type="ECO:0000313" key="1">
    <source>
        <dbReference type="EMBL" id="ASM77098.1"/>
    </source>
</evidence>
<gene>
    <name evidence="1" type="ORF">VITFI_CDS1320</name>
</gene>
<dbReference type="KEGG" id="vff:VITFI_CDS1320"/>
<proteinExistence type="predicted"/>
<keyword evidence="2" id="KW-1185">Reference proteome</keyword>
<name>A0A221KDJ5_VITFI</name>
<dbReference type="EMBL" id="CP022423">
    <property type="protein sequence ID" value="ASM77098.1"/>
    <property type="molecule type" value="Genomic_DNA"/>
</dbReference>
<protein>
    <submittedName>
        <fullName evidence="1">Uncharacterized protein</fullName>
    </submittedName>
</protein>
<evidence type="ECO:0000313" key="2">
    <source>
        <dbReference type="Proteomes" id="UP000199729"/>
    </source>
</evidence>
<dbReference type="Proteomes" id="UP000199729">
    <property type="component" value="Chromosome"/>
</dbReference>
<dbReference type="AlphaFoldDB" id="A0A221KDJ5"/>
<sequence>MLFALSHAADITHIFSLTLLQATEYKAHRKSFWSKLPDSLDIERSWPFLFLTQYKTYLRPIEQNLFTTCV</sequence>
<reference evidence="1 2" key="1">
    <citation type="submission" date="2017-07" db="EMBL/GenBank/DDBJ databases">
        <title>Complete Genome Sequence of the cosmetic ferment Vitreoscilla filiformis (ATCC15551).</title>
        <authorList>
            <person name="Contreras S."/>
            <person name="Sagory-Zalkind P."/>
            <person name="Blanquart H."/>
            <person name="Iltis A."/>
            <person name="Morand S.C."/>
        </authorList>
    </citation>
    <scope>NUCLEOTIDE SEQUENCE [LARGE SCALE GENOMIC DNA]</scope>
    <source>
        <strain evidence="1 2">ATCC 15551</strain>
    </source>
</reference>